<dbReference type="Pfam" id="PF00534">
    <property type="entry name" value="Glycos_transf_1"/>
    <property type="match status" value="1"/>
</dbReference>
<dbReference type="InterPro" id="IPR050194">
    <property type="entry name" value="Glycosyltransferase_grp1"/>
</dbReference>
<gene>
    <name evidence="2" type="primary">wbnB</name>
</gene>
<dbReference type="CAZy" id="GT4">
    <property type="family name" value="Glycosyltransferase Family 4"/>
</dbReference>
<protein>
    <submittedName>
        <fullName evidence="2">WbnB</fullName>
    </submittedName>
</protein>
<dbReference type="CDD" id="cd03812">
    <property type="entry name" value="GT4_CapH-like"/>
    <property type="match status" value="1"/>
</dbReference>
<dbReference type="PANTHER" id="PTHR45947:SF3">
    <property type="entry name" value="SULFOQUINOVOSYL TRANSFERASE SQD2"/>
    <property type="match status" value="1"/>
</dbReference>
<proteinExistence type="predicted"/>
<dbReference type="EMBL" id="AF172324">
    <property type="protein sequence ID" value="AAD50487.1"/>
    <property type="molecule type" value="Genomic_DNA"/>
</dbReference>
<dbReference type="PATRIC" id="fig|562.7401.peg.4080"/>
<name>Q9RP60_ECOLX</name>
<reference evidence="2" key="1">
    <citation type="journal article" date="1999" name="Infect. Immun.">
        <title>Molecular characterization of the locus encoding biosynthesis of the lipopolysaccharide O antigen of Escherichia coli serotype O113.</title>
        <authorList>
            <person name="Paton A.W."/>
            <person name="Paton J.C."/>
        </authorList>
    </citation>
    <scope>NUCLEOTIDE SEQUENCE</scope>
    <source>
        <strain evidence="2">98NK2</strain>
    </source>
</reference>
<accession>Q9RP60</accession>
<dbReference type="GO" id="GO:0016757">
    <property type="term" value="F:glycosyltransferase activity"/>
    <property type="evidence" value="ECO:0007669"/>
    <property type="project" value="TreeGrafter"/>
</dbReference>
<organism evidence="2">
    <name type="scientific">Escherichia coli</name>
    <dbReference type="NCBI Taxonomy" id="562"/>
    <lineage>
        <taxon>Bacteria</taxon>
        <taxon>Pseudomonadati</taxon>
        <taxon>Pseudomonadota</taxon>
        <taxon>Gammaproteobacteria</taxon>
        <taxon>Enterobacterales</taxon>
        <taxon>Enterobacteriaceae</taxon>
        <taxon>Escherichia</taxon>
    </lineage>
</organism>
<dbReference type="Gene3D" id="3.40.50.2000">
    <property type="entry name" value="Glycogen Phosphorylase B"/>
    <property type="match status" value="2"/>
</dbReference>
<dbReference type="AlphaFoldDB" id="Q9RP60"/>
<feature type="domain" description="Glycosyl transferase family 1" evidence="1">
    <location>
        <begin position="185"/>
        <end position="291"/>
    </location>
</feature>
<dbReference type="PANTHER" id="PTHR45947">
    <property type="entry name" value="SULFOQUINOVOSYL TRANSFERASE SQD2"/>
    <property type="match status" value="1"/>
</dbReference>
<dbReference type="InterPro" id="IPR001296">
    <property type="entry name" value="Glyco_trans_1"/>
</dbReference>
<dbReference type="RefSeq" id="WP_001227586.1">
    <property type="nucleotide sequence ID" value="NZ_AP025551.1"/>
</dbReference>
<evidence type="ECO:0000313" key="2">
    <source>
        <dbReference type="EMBL" id="AAD50487.1"/>
    </source>
</evidence>
<evidence type="ECO:0000259" key="1">
    <source>
        <dbReference type="Pfam" id="PF00534"/>
    </source>
</evidence>
<dbReference type="SUPFAM" id="SSF53756">
    <property type="entry name" value="UDP-Glycosyltransferase/glycogen phosphorylase"/>
    <property type="match status" value="1"/>
</dbReference>
<sequence>MRKKILHLVGTLDVGGIEKWVVNMINYELENKNELDFYLYSLDPHKKQIVKQINLDENSITYTNKKNIFSRMYGFYCLMKKISPDVIHYHPGYSSGIYLFISKIFFKKINIVHSHSDRRSIDRRSSIFKKIYIFIMKFLINRLSDYKIAVSERAGKSLFYGSFITHYCGVPDIMLSLPDIKKVSSSEFKIYHIGRNSDAKNYPFIFSIAHSLREYENVHIYCMGAGLELLQKKSQEENLKNMHFLGFIENPLSHIYIHANVFIMPSLWEGLPLSVVEAQKCNVPCLVSDTITKECDIGMAEFLPLDVSIWQERILNIYKEGYLMKEVNKSKFSLEQDILFFKKIYRDARK</sequence>